<gene>
    <name evidence="3" type="ORF">IL334_006109</name>
</gene>
<evidence type="ECO:0000313" key="4">
    <source>
        <dbReference type="Proteomes" id="UP001329825"/>
    </source>
</evidence>
<evidence type="ECO:0000313" key="3">
    <source>
        <dbReference type="EMBL" id="WRT69125.1"/>
    </source>
</evidence>
<evidence type="ECO:0000256" key="2">
    <source>
        <dbReference type="SAM" id="Phobius"/>
    </source>
</evidence>
<dbReference type="Proteomes" id="UP001329825">
    <property type="component" value="Chromosome 8"/>
</dbReference>
<feature type="region of interest" description="Disordered" evidence="1">
    <location>
        <begin position="1"/>
        <end position="28"/>
    </location>
</feature>
<feature type="transmembrane region" description="Helical" evidence="2">
    <location>
        <begin position="333"/>
        <end position="356"/>
    </location>
</feature>
<feature type="compositionally biased region" description="Low complexity" evidence="1">
    <location>
        <begin position="17"/>
        <end position="28"/>
    </location>
</feature>
<keyword evidence="2" id="KW-0472">Membrane</keyword>
<feature type="compositionally biased region" description="Low complexity" evidence="1">
    <location>
        <begin position="447"/>
        <end position="465"/>
    </location>
</feature>
<feature type="compositionally biased region" description="Polar residues" evidence="1">
    <location>
        <begin position="583"/>
        <end position="597"/>
    </location>
</feature>
<keyword evidence="2" id="KW-1133">Transmembrane helix</keyword>
<feature type="compositionally biased region" description="Polar residues" evidence="1">
    <location>
        <begin position="643"/>
        <end position="656"/>
    </location>
</feature>
<protein>
    <submittedName>
        <fullName evidence="3">Uncharacterized protein</fullName>
    </submittedName>
</protein>
<keyword evidence="4" id="KW-1185">Reference proteome</keyword>
<organism evidence="3 4">
    <name type="scientific">Kwoniella shivajii</name>
    <dbReference type="NCBI Taxonomy" id="564305"/>
    <lineage>
        <taxon>Eukaryota</taxon>
        <taxon>Fungi</taxon>
        <taxon>Dikarya</taxon>
        <taxon>Basidiomycota</taxon>
        <taxon>Agaricomycotina</taxon>
        <taxon>Tremellomycetes</taxon>
        <taxon>Tremellales</taxon>
        <taxon>Cryptococcaceae</taxon>
        <taxon>Kwoniella</taxon>
    </lineage>
</organism>
<reference evidence="3 4" key="1">
    <citation type="submission" date="2024-01" db="EMBL/GenBank/DDBJ databases">
        <title>Comparative genomics of Cryptococcus and Kwoniella reveals pathogenesis evolution and contrasting modes of karyotype evolution via chromosome fusion or intercentromeric recombination.</title>
        <authorList>
            <person name="Coelho M.A."/>
            <person name="David-Palma M."/>
            <person name="Shea T."/>
            <person name="Bowers K."/>
            <person name="McGinley-Smith S."/>
            <person name="Mohammad A.W."/>
            <person name="Gnirke A."/>
            <person name="Yurkov A.M."/>
            <person name="Nowrousian M."/>
            <person name="Sun S."/>
            <person name="Cuomo C.A."/>
            <person name="Heitman J."/>
        </authorList>
    </citation>
    <scope>NUCLEOTIDE SEQUENCE [LARGE SCALE GENOMIC DNA]</scope>
    <source>
        <strain evidence="3">CBS 11374</strain>
    </source>
</reference>
<feature type="compositionally biased region" description="Basic residues" evidence="1">
    <location>
        <begin position="1"/>
        <end position="12"/>
    </location>
</feature>
<feature type="compositionally biased region" description="Polar residues" evidence="1">
    <location>
        <begin position="526"/>
        <end position="559"/>
    </location>
</feature>
<proteinExistence type="predicted"/>
<evidence type="ECO:0000256" key="1">
    <source>
        <dbReference type="SAM" id="MobiDB-lite"/>
    </source>
</evidence>
<feature type="compositionally biased region" description="Polar residues" evidence="1">
    <location>
        <begin position="716"/>
        <end position="726"/>
    </location>
</feature>
<dbReference type="Gene3D" id="2.60.120.260">
    <property type="entry name" value="Galactose-binding domain-like"/>
    <property type="match status" value="1"/>
</dbReference>
<dbReference type="GeneID" id="87958239"/>
<dbReference type="RefSeq" id="XP_062793864.1">
    <property type="nucleotide sequence ID" value="XM_062937813.1"/>
</dbReference>
<sequence>MSQHKIARHRFRRDQSTSDSASASSSSFFISDTSPLFSYGLLGGLGDSSSPWTAGYARQSDGYDETLHLSSTTNSTVAFNVTASSLSLLVPSFDNCQATISINSSYPISACSIPVSSSSSEVIPFTLYNLPQGLHNVLWNSGTIPIGEQVIFWGIDGIRPIEKTGFSNVTIDDSFVNSSEETNVGIRFEGDWTHLSSDVHSDALSESSKLDGDYNNTLAITQKTASAVTFFGTGSAIYLYGMVGPDYGSASISLNGQMVAPNLNFTSPWQMPYELLWFQTGLDSSQANQVTMTNLGNKKTGLDFVILTSDSDTISRLVSGESDDFLSSLKGKIIMGTAIPLTIIILLSLLTIWICCQKRSSRRRRHSRDSTAALRPPTRSRRRLSYQFSEKPYGTNKTTSARSVSSFDDVFVSYDEALRQRMSDRWQSPTSPSNSAGTGRAAIIPRTPASASASPGNGNGTNSTGLSSVPENMVSSPERVRSLLGSQYAATNPPDSRRGTALPAYTPEGTYVTVNTTTNTNTNGNSPVNAYETLTGTGPSSNISDSAETLATTNPNAASPMTRYPTAEEEKRAQLALFKTFDADSNASPNSSISRNDGPSGLHRTPTSGSERERGGMSRNRSSSNAPSDIMSIFGTAPGSEGRLSSLTDWTSNSPFNIRPESRMSSYPYPPQPINQTAPLKIPSPNSGRIALPSSSGNRTGNGSGHPIRPKVDMTFLTTSSKSSGHSHPFLVSPSTTSAMTRNPSTTGKSSSKMSNGLPSSWSANTPQSSSTGEYSHGNGIPQRHRRNQSAASAWTERSAARPDSEVMPFENFMSGLQVIGKEEHHG</sequence>
<keyword evidence="2" id="KW-0812">Transmembrane</keyword>
<feature type="region of interest" description="Disordered" evidence="1">
    <location>
        <begin position="447"/>
        <end position="478"/>
    </location>
</feature>
<feature type="compositionally biased region" description="Polar residues" evidence="1">
    <location>
        <begin position="733"/>
        <end position="774"/>
    </location>
</feature>
<dbReference type="EMBL" id="CP141888">
    <property type="protein sequence ID" value="WRT69125.1"/>
    <property type="molecule type" value="Genomic_DNA"/>
</dbReference>
<feature type="region of interest" description="Disordered" evidence="1">
    <location>
        <begin position="364"/>
        <end position="400"/>
    </location>
</feature>
<name>A0ABZ1D6X0_9TREE</name>
<feature type="compositionally biased region" description="Polar residues" evidence="1">
    <location>
        <begin position="466"/>
        <end position="475"/>
    </location>
</feature>
<feature type="region of interest" description="Disordered" evidence="1">
    <location>
        <begin position="517"/>
        <end position="809"/>
    </location>
</feature>
<accession>A0ABZ1D6X0</accession>